<dbReference type="EnsemblProtists" id="PYU1_T006786">
    <property type="protein sequence ID" value="PYU1_T006786"/>
    <property type="gene ID" value="PYU1_G006772"/>
</dbReference>
<dbReference type="HOGENOM" id="CLU_053970_0_0_1"/>
<dbReference type="eggNOG" id="ENOG502RZ7W">
    <property type="taxonomic scope" value="Eukaryota"/>
</dbReference>
<reference evidence="3" key="1">
    <citation type="journal article" date="2010" name="Genome Biol.">
        <title>Genome sequence of the necrotrophic plant pathogen Pythium ultimum reveals original pathogenicity mechanisms and effector repertoire.</title>
        <authorList>
            <person name="Levesque C.A."/>
            <person name="Brouwer H."/>
            <person name="Cano L."/>
            <person name="Hamilton J.P."/>
            <person name="Holt C."/>
            <person name="Huitema E."/>
            <person name="Raffaele S."/>
            <person name="Robideau G.P."/>
            <person name="Thines M."/>
            <person name="Win J."/>
            <person name="Zerillo M.M."/>
            <person name="Beakes G.W."/>
            <person name="Boore J.L."/>
            <person name="Busam D."/>
            <person name="Dumas B."/>
            <person name="Ferriera S."/>
            <person name="Fuerstenberg S.I."/>
            <person name="Gachon C.M."/>
            <person name="Gaulin E."/>
            <person name="Govers F."/>
            <person name="Grenville-Briggs L."/>
            <person name="Horner N."/>
            <person name="Hostetler J."/>
            <person name="Jiang R.H."/>
            <person name="Johnson J."/>
            <person name="Krajaejun T."/>
            <person name="Lin H."/>
            <person name="Meijer H.J."/>
            <person name="Moore B."/>
            <person name="Morris P."/>
            <person name="Phuntmart V."/>
            <person name="Puiu D."/>
            <person name="Shetty J."/>
            <person name="Stajich J.E."/>
            <person name="Tripathy S."/>
            <person name="Wawra S."/>
            <person name="van West P."/>
            <person name="Whitty B.R."/>
            <person name="Coutinho P.M."/>
            <person name="Henrissat B."/>
            <person name="Martin F."/>
            <person name="Thomas P.D."/>
            <person name="Tyler B.M."/>
            <person name="De Vries R.P."/>
            <person name="Kamoun S."/>
            <person name="Yandell M."/>
            <person name="Tisserat N."/>
            <person name="Buell C.R."/>
        </authorList>
    </citation>
    <scope>NUCLEOTIDE SEQUENCE</scope>
    <source>
        <strain evidence="3">DAOM:BR144</strain>
    </source>
</reference>
<feature type="chain" id="PRO_5003871303" description="Endonuclease/exonuclease/phosphatase domain-containing protein" evidence="1">
    <location>
        <begin position="27"/>
        <end position="320"/>
    </location>
</feature>
<accession>K3WP94</accession>
<keyword evidence="1" id="KW-0732">Signal</keyword>
<sequence>MVAVSYLTAAAALVAAAVLAVERADAAFVNCPTAPAKPEDRRLDKTKLKYTTYNAEFMFVNDYASSLACPGADCKWTTVDAARQHIKKVAQNIKTMDSDIVQLNEVGDCFALQALIAEIAALGDSTYKPYLVRGTDTATGQNSALITRVDPIVDLKRTEATAAIPVSNSTCPTASGISSKKGVSKHFYTTFNVSGFSKPISVVGAHLLANPQNAQRCFDREAQATVLAGLASTELLNDRHVILSGDLNDFSKVYPDRNSNKPISNVLGILASTTMTEVSGLLPQSERYSEWWDQNEDCQFVDTEVSILDHILVSNSLVGQ</sequence>
<organism evidence="2 3">
    <name type="scientific">Globisporangium ultimum (strain ATCC 200006 / CBS 805.95 / DAOM BR144)</name>
    <name type="common">Pythium ultimum</name>
    <dbReference type="NCBI Taxonomy" id="431595"/>
    <lineage>
        <taxon>Eukaryota</taxon>
        <taxon>Sar</taxon>
        <taxon>Stramenopiles</taxon>
        <taxon>Oomycota</taxon>
        <taxon>Peronosporomycetes</taxon>
        <taxon>Pythiales</taxon>
        <taxon>Pythiaceae</taxon>
        <taxon>Globisporangium</taxon>
    </lineage>
</organism>
<protein>
    <recommendedName>
        <fullName evidence="4">Endonuclease/exonuclease/phosphatase domain-containing protein</fullName>
    </recommendedName>
</protein>
<dbReference type="SUPFAM" id="SSF56219">
    <property type="entry name" value="DNase I-like"/>
    <property type="match status" value="1"/>
</dbReference>
<dbReference type="AlphaFoldDB" id="K3WP94"/>
<feature type="signal peptide" evidence="1">
    <location>
        <begin position="1"/>
        <end position="26"/>
    </location>
</feature>
<dbReference type="EMBL" id="GL376635">
    <property type="status" value="NOT_ANNOTATED_CDS"/>
    <property type="molecule type" value="Genomic_DNA"/>
</dbReference>
<evidence type="ECO:0000256" key="1">
    <source>
        <dbReference type="SAM" id="SignalP"/>
    </source>
</evidence>
<keyword evidence="3" id="KW-1185">Reference proteome</keyword>
<evidence type="ECO:0000313" key="2">
    <source>
        <dbReference type="EnsemblProtists" id="PYU1_T006786"/>
    </source>
</evidence>
<dbReference type="PANTHER" id="PTHR42834:SF1">
    <property type="entry name" value="ENDONUCLEASE_EXONUCLEASE_PHOSPHATASE FAMILY PROTEIN (AFU_ORTHOLOGUE AFUA_3G09210)"/>
    <property type="match status" value="1"/>
</dbReference>
<dbReference type="Proteomes" id="UP000019132">
    <property type="component" value="Unassembled WGS sequence"/>
</dbReference>
<evidence type="ECO:0000313" key="3">
    <source>
        <dbReference type="Proteomes" id="UP000019132"/>
    </source>
</evidence>
<dbReference type="VEuPathDB" id="FungiDB:PYU1_G006772"/>
<evidence type="ECO:0008006" key="4">
    <source>
        <dbReference type="Google" id="ProtNLM"/>
    </source>
</evidence>
<dbReference type="Gene3D" id="3.60.10.10">
    <property type="entry name" value="Endonuclease/exonuclease/phosphatase"/>
    <property type="match status" value="1"/>
</dbReference>
<dbReference type="PANTHER" id="PTHR42834">
    <property type="entry name" value="ENDONUCLEASE/EXONUCLEASE/PHOSPHATASE FAMILY PROTEIN (AFU_ORTHOLOGUE AFUA_3G09210)"/>
    <property type="match status" value="1"/>
</dbReference>
<dbReference type="InParanoid" id="K3WP94"/>
<name>K3WP94_GLOUD</name>
<dbReference type="InterPro" id="IPR036691">
    <property type="entry name" value="Endo/exonu/phosph_ase_sf"/>
</dbReference>
<reference evidence="3" key="2">
    <citation type="submission" date="2010-04" db="EMBL/GenBank/DDBJ databases">
        <authorList>
            <person name="Buell R."/>
            <person name="Hamilton J."/>
            <person name="Hostetler J."/>
        </authorList>
    </citation>
    <scope>NUCLEOTIDE SEQUENCE [LARGE SCALE GENOMIC DNA]</scope>
    <source>
        <strain evidence="3">DAOM:BR144</strain>
    </source>
</reference>
<reference evidence="2" key="3">
    <citation type="submission" date="2015-02" db="UniProtKB">
        <authorList>
            <consortium name="EnsemblProtists"/>
        </authorList>
    </citation>
    <scope>IDENTIFICATION</scope>
    <source>
        <strain evidence="2">DAOM BR144</strain>
    </source>
</reference>
<proteinExistence type="predicted"/>